<protein>
    <submittedName>
        <fullName evidence="2">Uncharacterized protein</fullName>
    </submittedName>
</protein>
<gene>
    <name evidence="2" type="ORF">K491DRAFT_679927</name>
</gene>
<reference evidence="2" key="1">
    <citation type="journal article" date="2020" name="Stud. Mycol.">
        <title>101 Dothideomycetes genomes: a test case for predicting lifestyles and emergence of pathogens.</title>
        <authorList>
            <person name="Haridas S."/>
            <person name="Albert R."/>
            <person name="Binder M."/>
            <person name="Bloem J."/>
            <person name="Labutti K."/>
            <person name="Salamov A."/>
            <person name="Andreopoulos B."/>
            <person name="Baker S."/>
            <person name="Barry K."/>
            <person name="Bills G."/>
            <person name="Bluhm B."/>
            <person name="Cannon C."/>
            <person name="Castanera R."/>
            <person name="Culley D."/>
            <person name="Daum C."/>
            <person name="Ezra D."/>
            <person name="Gonzalez J."/>
            <person name="Henrissat B."/>
            <person name="Kuo A."/>
            <person name="Liang C."/>
            <person name="Lipzen A."/>
            <person name="Lutzoni F."/>
            <person name="Magnuson J."/>
            <person name="Mondo S."/>
            <person name="Nolan M."/>
            <person name="Ohm R."/>
            <person name="Pangilinan J."/>
            <person name="Park H.-J."/>
            <person name="Ramirez L."/>
            <person name="Alfaro M."/>
            <person name="Sun H."/>
            <person name="Tritt A."/>
            <person name="Yoshinaga Y."/>
            <person name="Zwiers L.-H."/>
            <person name="Turgeon B."/>
            <person name="Goodwin S."/>
            <person name="Spatafora J."/>
            <person name="Crous P."/>
            <person name="Grigoriev I."/>
        </authorList>
    </citation>
    <scope>NUCLEOTIDE SEQUENCE</scope>
    <source>
        <strain evidence="2">CBS 122681</strain>
    </source>
</reference>
<keyword evidence="3" id="KW-1185">Reference proteome</keyword>
<feature type="coiled-coil region" evidence="1">
    <location>
        <begin position="45"/>
        <end position="72"/>
    </location>
</feature>
<proteinExistence type="predicted"/>
<accession>A0A6A6T208</accession>
<dbReference type="AlphaFoldDB" id="A0A6A6T208"/>
<keyword evidence="1" id="KW-0175">Coiled coil</keyword>
<evidence type="ECO:0000313" key="2">
    <source>
        <dbReference type="EMBL" id="KAF2654119.1"/>
    </source>
</evidence>
<dbReference type="EMBL" id="MU004369">
    <property type="protein sequence ID" value="KAF2654119.1"/>
    <property type="molecule type" value="Genomic_DNA"/>
</dbReference>
<dbReference type="Proteomes" id="UP000799324">
    <property type="component" value="Unassembled WGS sequence"/>
</dbReference>
<sequence length="163" mass="18775">MSTPQVTPLIYHEKLQRLSRALGEEIAGLLTELEKDDIAHTAPNIANIAAMLDRLKDNISEVRTELRAMRDSKQPRWQFCIKHAQVYFEAAQVFKKLLQEYTPEWQEKWQQGDPGSQDDRQSLRPRYVSRLKELALVQETDPDNGQMVTVLVWYNKKLPGGAG</sequence>
<name>A0A6A6T208_9PLEO</name>
<evidence type="ECO:0000256" key="1">
    <source>
        <dbReference type="SAM" id="Coils"/>
    </source>
</evidence>
<organism evidence="2 3">
    <name type="scientific">Lophiostoma macrostomum CBS 122681</name>
    <dbReference type="NCBI Taxonomy" id="1314788"/>
    <lineage>
        <taxon>Eukaryota</taxon>
        <taxon>Fungi</taxon>
        <taxon>Dikarya</taxon>
        <taxon>Ascomycota</taxon>
        <taxon>Pezizomycotina</taxon>
        <taxon>Dothideomycetes</taxon>
        <taxon>Pleosporomycetidae</taxon>
        <taxon>Pleosporales</taxon>
        <taxon>Lophiostomataceae</taxon>
        <taxon>Lophiostoma</taxon>
    </lineage>
</organism>
<evidence type="ECO:0000313" key="3">
    <source>
        <dbReference type="Proteomes" id="UP000799324"/>
    </source>
</evidence>